<evidence type="ECO:0000256" key="10">
    <source>
        <dbReference type="SAM" id="MobiDB-lite"/>
    </source>
</evidence>
<dbReference type="InterPro" id="IPR000330">
    <property type="entry name" value="SNF2_N"/>
</dbReference>
<evidence type="ECO:0000313" key="14">
    <source>
        <dbReference type="Proteomes" id="UP001176517"/>
    </source>
</evidence>
<dbReference type="Gene3D" id="3.40.50.10810">
    <property type="entry name" value="Tandem AAA-ATPase domain"/>
    <property type="match status" value="3"/>
</dbReference>
<feature type="compositionally biased region" description="Basic and acidic residues" evidence="10">
    <location>
        <begin position="862"/>
        <end position="876"/>
    </location>
</feature>
<dbReference type="SMART" id="SM00490">
    <property type="entry name" value="HELICc"/>
    <property type="match status" value="1"/>
</dbReference>
<dbReference type="Pfam" id="PF00176">
    <property type="entry name" value="SNF2-rel_dom"/>
    <property type="match status" value="2"/>
</dbReference>
<dbReference type="SUPFAM" id="SSF52540">
    <property type="entry name" value="P-loop containing nucleoside triphosphate hydrolases"/>
    <property type="match status" value="2"/>
</dbReference>
<feature type="domain" description="Helicase C-terminal" evidence="12">
    <location>
        <begin position="1228"/>
        <end position="1435"/>
    </location>
</feature>
<evidence type="ECO:0000256" key="8">
    <source>
        <dbReference type="ARBA" id="ARBA00022840"/>
    </source>
</evidence>
<feature type="region of interest" description="Disordered" evidence="10">
    <location>
        <begin position="680"/>
        <end position="733"/>
    </location>
</feature>
<dbReference type="GO" id="GO:0005524">
    <property type="term" value="F:ATP binding"/>
    <property type="evidence" value="ECO:0007669"/>
    <property type="project" value="UniProtKB-KW"/>
</dbReference>
<reference evidence="13" key="1">
    <citation type="journal article" date="2023" name="PhytoFront">
        <title>Draft Genome Resources of Seven Strains of Tilletia horrida, Causal Agent of Kernel Smut of Rice.</title>
        <authorList>
            <person name="Khanal S."/>
            <person name="Antony Babu S."/>
            <person name="Zhou X.G."/>
        </authorList>
    </citation>
    <scope>NUCLEOTIDE SEQUENCE</scope>
    <source>
        <strain evidence="13">TX6</strain>
    </source>
</reference>
<dbReference type="CDD" id="cd18793">
    <property type="entry name" value="SF2_C_SNF"/>
    <property type="match status" value="1"/>
</dbReference>
<dbReference type="InterPro" id="IPR049730">
    <property type="entry name" value="SNF2/RAD54-like_C"/>
</dbReference>
<dbReference type="SMART" id="SM00184">
    <property type="entry name" value="RING"/>
    <property type="match status" value="1"/>
</dbReference>
<feature type="region of interest" description="Disordered" evidence="10">
    <location>
        <begin position="132"/>
        <end position="281"/>
    </location>
</feature>
<feature type="compositionally biased region" description="Low complexity" evidence="10">
    <location>
        <begin position="1"/>
        <end position="17"/>
    </location>
</feature>
<dbReference type="EMBL" id="JAPDMZ010000225">
    <property type="protein sequence ID" value="KAK0545563.1"/>
    <property type="molecule type" value="Genomic_DNA"/>
</dbReference>
<keyword evidence="3" id="KW-0547">Nucleotide-binding</keyword>
<feature type="compositionally biased region" description="Polar residues" evidence="10">
    <location>
        <begin position="220"/>
        <end position="231"/>
    </location>
</feature>
<comment type="similarity">
    <text evidence="1">Belongs to the SNF2/RAD54 helicase family.</text>
</comment>
<proteinExistence type="inferred from homology"/>
<dbReference type="InterPro" id="IPR013083">
    <property type="entry name" value="Znf_RING/FYVE/PHD"/>
</dbReference>
<keyword evidence="5" id="KW-0378">Hydrolase</keyword>
<sequence length="1470" mass="160770">MPPRAAKGGTASKASGSQPANRSSKGKSKAAPVEILDDDFSDDDAAPTPAPSKARQPSARGTKAASKIVIPQKVNPLVISDEDDELPEALPAPRRSQRIDDEEDDDEDVEMLPAKPLPAFMTQLNPALQRPAVAIKRKEPATSSMGSAEKRSKNSANGSQAATAAKDASTFKDPAARLRAARSANGNSPVDTAANAGPSKAAASRSSRAAARPSTAPQSTFMPTTTSSQPAESQDVDEDQSEDEGANEDGDEDDDGPAQPVPDPMAFQIPETSAPRPPANDWLAPLARMQQAMSSFIERLNNGQNGFADAAAGAAASATAEPKPPAASGAASTGTPSATSSGPTAAQPNTMQIVFPYVVKRFSEAGAPSRYSAHLRIDRGTDGRDCVYDGASLIGTLPWSSTISMYISQGHFVVHDCLNLSLKRLTPSSGLAVAVVVECADMWADYIKRLSRQCYVLFYKSTVDSGLLMRLEFENFCEALKGRFPKAAYIATEARHDPDIEEEFENLEDAALAAAGLEPEMNDLFRQMQHSDAINGADALSTLVGSKDALLDVATLPFLPESTVQALKARGLKTELKSHQSQGVTYMVRQEHPVLPTRQSDPPVGLWKKRKSRLGETYYQNIANNRRSLRPAYLPRGGILADGMGLGKTLQVLALVLADPTGKGVIDQNFKGVRVPVEEENATADASSATSKKGDGVGSASGSVPTTASSAASSSKSSKKDQPKKQGKVVNAHKARNLKKLDESYCKTTLIVCPLSVVVNWQQQIEQHCDLSKVSYYVLHGDKLRDRTHDLGKYDFVIVTYDTIKTEYRQYSKWREAEWAREAANGGSAAGSGKGPNKLKLLKDYEDDEEDKQPEVKSASTKKPDLKGKGKAKAEPADVWSSDEDVKKIDYKIGMEISDESDDDWDTPARPRGSQGHIPSQLFERKWRRLILDEGHICRNPKTRLFEAVMEIQAERIWTVTGTPIVNSTRDLQALVSFLKLAPLDDPKAWTRLIDKRIKRGQKAGLQLLQIIIRSHTLRRTKSMEDADGQPLVPLPKITIARHTIELDEDTREYYNEVEQAMKDVILNWIQVDALNRSRGHVLVFLSRLRQLACHRNLVPRSFLVDIKARMFEAAQKAAENDPESLSPEQVERLQEQLVAYIDGNEECPICIDVLTEPRITYCGHVFCLECIRQTILANPSCPMDRRPLPINTRLIAPPVARVVEDEMDQNDGDVTPTMDLSAVQSAKIEQLILLLNQTQREDNEIKSLVFSNFVGFLDHIAIALKKAGITYCRFDGSMSIERRNAVLEAFSRPNPAARKKPASGLLAQLEEAQARKQAIAASKGKLSHKLGKNAERDGLYQAPRVMLLSIGSGALGLNLVQASQVFLMDPWWQSAIEAQAIDRVHRIGQNRAIRVVQMIASGTVEERVLEIQKRKEDLIKDAFSSVRNRGKEIDVAHQERETRGLADLIALFGIGQAEREAAASSQDYM</sequence>
<accession>A0AAN6GN08</accession>
<dbReference type="InterPro" id="IPR050628">
    <property type="entry name" value="SNF2_RAD54_helicase_TF"/>
</dbReference>
<dbReference type="GO" id="GO:0006281">
    <property type="term" value="P:DNA repair"/>
    <property type="evidence" value="ECO:0007669"/>
    <property type="project" value="TreeGrafter"/>
</dbReference>
<evidence type="ECO:0000256" key="1">
    <source>
        <dbReference type="ARBA" id="ARBA00007025"/>
    </source>
</evidence>
<feature type="region of interest" description="Disordered" evidence="10">
    <location>
        <begin position="316"/>
        <end position="347"/>
    </location>
</feature>
<gene>
    <name evidence="13" type="ORF">OC846_005615</name>
</gene>
<dbReference type="CDD" id="cd18008">
    <property type="entry name" value="DEXDc_SHPRH-like"/>
    <property type="match status" value="1"/>
</dbReference>
<keyword evidence="6" id="KW-0347">Helicase</keyword>
<dbReference type="PROSITE" id="PS50089">
    <property type="entry name" value="ZF_RING_2"/>
    <property type="match status" value="1"/>
</dbReference>
<organism evidence="13 14">
    <name type="scientific">Tilletia horrida</name>
    <dbReference type="NCBI Taxonomy" id="155126"/>
    <lineage>
        <taxon>Eukaryota</taxon>
        <taxon>Fungi</taxon>
        <taxon>Dikarya</taxon>
        <taxon>Basidiomycota</taxon>
        <taxon>Ustilaginomycotina</taxon>
        <taxon>Exobasidiomycetes</taxon>
        <taxon>Tilletiales</taxon>
        <taxon>Tilletiaceae</taxon>
        <taxon>Tilletia</taxon>
    </lineage>
</organism>
<dbReference type="PROSITE" id="PS00518">
    <property type="entry name" value="ZF_RING_1"/>
    <property type="match status" value="1"/>
</dbReference>
<evidence type="ECO:0000256" key="3">
    <source>
        <dbReference type="ARBA" id="ARBA00022741"/>
    </source>
</evidence>
<dbReference type="GO" id="GO:0008270">
    <property type="term" value="F:zinc ion binding"/>
    <property type="evidence" value="ECO:0007669"/>
    <property type="project" value="UniProtKB-KW"/>
</dbReference>
<dbReference type="Proteomes" id="UP001176517">
    <property type="component" value="Unassembled WGS sequence"/>
</dbReference>
<keyword evidence="2" id="KW-0479">Metal-binding</keyword>
<feature type="compositionally biased region" description="Acidic residues" evidence="10">
    <location>
        <begin position="100"/>
        <end position="110"/>
    </location>
</feature>
<feature type="region of interest" description="Disordered" evidence="10">
    <location>
        <begin position="1"/>
        <end position="110"/>
    </location>
</feature>
<evidence type="ECO:0000259" key="11">
    <source>
        <dbReference type="PROSITE" id="PS50089"/>
    </source>
</evidence>
<feature type="compositionally biased region" description="Low complexity" evidence="10">
    <location>
        <begin position="316"/>
        <end position="346"/>
    </location>
</feature>
<evidence type="ECO:0000256" key="4">
    <source>
        <dbReference type="ARBA" id="ARBA00022771"/>
    </source>
</evidence>
<evidence type="ECO:0000256" key="6">
    <source>
        <dbReference type="ARBA" id="ARBA00022806"/>
    </source>
</evidence>
<name>A0AAN6GN08_9BASI</name>
<protein>
    <recommendedName>
        <fullName evidence="15">DNA repair protein rad5</fullName>
    </recommendedName>
</protein>
<dbReference type="PANTHER" id="PTHR45626:SF17">
    <property type="entry name" value="HELICASE-LIKE TRANSCRIPTION FACTOR"/>
    <property type="match status" value="1"/>
</dbReference>
<feature type="domain" description="RING-type" evidence="11">
    <location>
        <begin position="1148"/>
        <end position="1186"/>
    </location>
</feature>
<feature type="compositionally biased region" description="Acidic residues" evidence="10">
    <location>
        <begin position="234"/>
        <end position="256"/>
    </location>
</feature>
<feature type="compositionally biased region" description="Low complexity" evidence="10">
    <location>
        <begin position="700"/>
        <end position="716"/>
    </location>
</feature>
<keyword evidence="7" id="KW-0862">Zinc</keyword>
<dbReference type="Pfam" id="PF13923">
    <property type="entry name" value="zf-C3HC4_2"/>
    <property type="match status" value="1"/>
</dbReference>
<dbReference type="Gene3D" id="3.30.40.10">
    <property type="entry name" value="Zinc/RING finger domain, C3HC4 (zinc finger)"/>
    <property type="match status" value="1"/>
</dbReference>
<dbReference type="SMART" id="SM00487">
    <property type="entry name" value="DEXDc"/>
    <property type="match status" value="1"/>
</dbReference>
<dbReference type="GO" id="GO:0005634">
    <property type="term" value="C:nucleus"/>
    <property type="evidence" value="ECO:0007669"/>
    <property type="project" value="TreeGrafter"/>
</dbReference>
<dbReference type="InterPro" id="IPR001650">
    <property type="entry name" value="Helicase_C-like"/>
</dbReference>
<dbReference type="InterPro" id="IPR038718">
    <property type="entry name" value="SNF2-like_sf"/>
</dbReference>
<dbReference type="GO" id="GO:0004386">
    <property type="term" value="F:helicase activity"/>
    <property type="evidence" value="ECO:0007669"/>
    <property type="project" value="UniProtKB-KW"/>
</dbReference>
<dbReference type="PANTHER" id="PTHR45626">
    <property type="entry name" value="TRANSCRIPTION TERMINATION FACTOR 2-RELATED"/>
    <property type="match status" value="1"/>
</dbReference>
<evidence type="ECO:0000256" key="2">
    <source>
        <dbReference type="ARBA" id="ARBA00022723"/>
    </source>
</evidence>
<evidence type="ECO:0008006" key="15">
    <source>
        <dbReference type="Google" id="ProtNLM"/>
    </source>
</evidence>
<feature type="region of interest" description="Disordered" evidence="10">
    <location>
        <begin position="846"/>
        <end position="879"/>
    </location>
</feature>
<evidence type="ECO:0000313" key="13">
    <source>
        <dbReference type="EMBL" id="KAK0545563.1"/>
    </source>
</evidence>
<dbReference type="PROSITE" id="PS51194">
    <property type="entry name" value="HELICASE_CTER"/>
    <property type="match status" value="1"/>
</dbReference>
<dbReference type="InterPro" id="IPR014001">
    <property type="entry name" value="Helicase_ATP-bd"/>
</dbReference>
<dbReference type="GO" id="GO:0016787">
    <property type="term" value="F:hydrolase activity"/>
    <property type="evidence" value="ECO:0007669"/>
    <property type="project" value="UniProtKB-KW"/>
</dbReference>
<keyword evidence="14" id="KW-1185">Reference proteome</keyword>
<dbReference type="InterPro" id="IPR027417">
    <property type="entry name" value="P-loop_NTPase"/>
</dbReference>
<comment type="caution">
    <text evidence="13">The sequence shown here is derived from an EMBL/GenBank/DDBJ whole genome shotgun (WGS) entry which is preliminary data.</text>
</comment>
<dbReference type="Gene3D" id="3.40.50.300">
    <property type="entry name" value="P-loop containing nucleotide triphosphate hydrolases"/>
    <property type="match status" value="1"/>
</dbReference>
<feature type="compositionally biased region" description="Low complexity" evidence="10">
    <location>
        <begin position="193"/>
        <end position="219"/>
    </location>
</feature>
<keyword evidence="8" id="KW-0067">ATP-binding</keyword>
<evidence type="ECO:0000256" key="5">
    <source>
        <dbReference type="ARBA" id="ARBA00022801"/>
    </source>
</evidence>
<dbReference type="SUPFAM" id="SSF57850">
    <property type="entry name" value="RING/U-box"/>
    <property type="match status" value="1"/>
</dbReference>
<evidence type="ECO:0000256" key="7">
    <source>
        <dbReference type="ARBA" id="ARBA00022833"/>
    </source>
</evidence>
<feature type="compositionally biased region" description="Acidic residues" evidence="10">
    <location>
        <begin position="35"/>
        <end position="45"/>
    </location>
</feature>
<dbReference type="Pfam" id="PF00271">
    <property type="entry name" value="Helicase_C"/>
    <property type="match status" value="1"/>
</dbReference>
<dbReference type="GO" id="GO:0008094">
    <property type="term" value="F:ATP-dependent activity, acting on DNA"/>
    <property type="evidence" value="ECO:0007669"/>
    <property type="project" value="TreeGrafter"/>
</dbReference>
<evidence type="ECO:0000259" key="12">
    <source>
        <dbReference type="PROSITE" id="PS51194"/>
    </source>
</evidence>
<dbReference type="InterPro" id="IPR017907">
    <property type="entry name" value="Znf_RING_CS"/>
</dbReference>
<keyword evidence="4 9" id="KW-0863">Zinc-finger</keyword>
<dbReference type="InterPro" id="IPR001841">
    <property type="entry name" value="Znf_RING"/>
</dbReference>
<evidence type="ECO:0000256" key="9">
    <source>
        <dbReference type="PROSITE-ProRule" id="PRU00175"/>
    </source>
</evidence>